<dbReference type="EMBL" id="POUD01000388">
    <property type="protein sequence ID" value="PZG04317.1"/>
    <property type="molecule type" value="Genomic_DNA"/>
</dbReference>
<accession>A0A2W2E3V2</accession>
<organism evidence="2 3">
    <name type="scientific">Nonomuraea aridisoli</name>
    <dbReference type="NCBI Taxonomy" id="2070368"/>
    <lineage>
        <taxon>Bacteria</taxon>
        <taxon>Bacillati</taxon>
        <taxon>Actinomycetota</taxon>
        <taxon>Actinomycetes</taxon>
        <taxon>Streptosporangiales</taxon>
        <taxon>Streptosporangiaceae</taxon>
        <taxon>Nonomuraea</taxon>
    </lineage>
</organism>
<gene>
    <name evidence="2" type="ORF">C1J01_44760</name>
</gene>
<protein>
    <submittedName>
        <fullName evidence="2">Uncharacterized protein</fullName>
    </submittedName>
</protein>
<reference evidence="2 3" key="1">
    <citation type="submission" date="2018-01" db="EMBL/GenBank/DDBJ databases">
        <title>Draft genome sequence of Nonomuraea sp. KC333.</title>
        <authorList>
            <person name="Sahin N."/>
            <person name="Saygin H."/>
            <person name="Ay H."/>
        </authorList>
    </citation>
    <scope>NUCLEOTIDE SEQUENCE [LARGE SCALE GENOMIC DNA]</scope>
    <source>
        <strain evidence="2 3">KC333</strain>
    </source>
</reference>
<feature type="compositionally biased region" description="Basic and acidic residues" evidence="1">
    <location>
        <begin position="173"/>
        <end position="185"/>
    </location>
</feature>
<dbReference type="AlphaFoldDB" id="A0A2W2E3V2"/>
<dbReference type="Proteomes" id="UP000249304">
    <property type="component" value="Unassembled WGS sequence"/>
</dbReference>
<evidence type="ECO:0000256" key="1">
    <source>
        <dbReference type="SAM" id="MobiDB-lite"/>
    </source>
</evidence>
<dbReference type="InterPro" id="IPR045930">
    <property type="entry name" value="DUF6349"/>
</dbReference>
<proteinExistence type="predicted"/>
<feature type="non-terminal residue" evidence="2">
    <location>
        <position position="185"/>
    </location>
</feature>
<keyword evidence="3" id="KW-1185">Reference proteome</keyword>
<feature type="region of interest" description="Disordered" evidence="1">
    <location>
        <begin position="152"/>
        <end position="185"/>
    </location>
</feature>
<sequence>MTGMAERDVIDGGEPRGAVARQLHYRTLTNPQAGAWAIYITHPGNQLGRARAPLQQADKHLPTVLFQVGRHPHRFRGACLGCVWESSQDFGHVLDAVEAAHDHTHPGWRNLLPVHEPPKDYGKAKMRRWLNDVTAVYPLGWFDSGGPVVTIRRDPANRRPLPGRAPGGGYDLPAHDLPAHDHAHR</sequence>
<name>A0A2W2E3V2_9ACTN</name>
<evidence type="ECO:0000313" key="3">
    <source>
        <dbReference type="Proteomes" id="UP000249304"/>
    </source>
</evidence>
<evidence type="ECO:0000313" key="2">
    <source>
        <dbReference type="EMBL" id="PZG04317.1"/>
    </source>
</evidence>
<comment type="caution">
    <text evidence="2">The sequence shown here is derived from an EMBL/GenBank/DDBJ whole genome shotgun (WGS) entry which is preliminary data.</text>
</comment>
<dbReference type="Pfam" id="PF19876">
    <property type="entry name" value="DUF6349"/>
    <property type="match status" value="1"/>
</dbReference>